<keyword evidence="3" id="KW-1185">Reference proteome</keyword>
<comment type="caution">
    <text evidence="2">The sequence shown here is derived from an EMBL/GenBank/DDBJ whole genome shotgun (WGS) entry which is preliminary data.</text>
</comment>
<feature type="compositionally biased region" description="Polar residues" evidence="1">
    <location>
        <begin position="20"/>
        <end position="30"/>
    </location>
</feature>
<dbReference type="EMBL" id="JBHSYQ010000003">
    <property type="protein sequence ID" value="MFC6996414.1"/>
    <property type="molecule type" value="Genomic_DNA"/>
</dbReference>
<evidence type="ECO:0000313" key="3">
    <source>
        <dbReference type="Proteomes" id="UP001596405"/>
    </source>
</evidence>
<protein>
    <submittedName>
        <fullName evidence="2">Uncharacterized protein</fullName>
    </submittedName>
</protein>
<gene>
    <name evidence="2" type="ORF">ACFQHR_02205</name>
</gene>
<organism evidence="2 3">
    <name type="scientific">Rufibacter roseus</name>
    <dbReference type="NCBI Taxonomy" id="1567108"/>
    <lineage>
        <taxon>Bacteria</taxon>
        <taxon>Pseudomonadati</taxon>
        <taxon>Bacteroidota</taxon>
        <taxon>Cytophagia</taxon>
        <taxon>Cytophagales</taxon>
        <taxon>Hymenobacteraceae</taxon>
        <taxon>Rufibacter</taxon>
    </lineage>
</organism>
<evidence type="ECO:0000313" key="2">
    <source>
        <dbReference type="EMBL" id="MFC6996414.1"/>
    </source>
</evidence>
<sequence length="47" mass="5065">MRTHNNGGGYSGSKSAGRRNASSLDPSASAQDDRQKEKDLECVDRLV</sequence>
<evidence type="ECO:0000256" key="1">
    <source>
        <dbReference type="SAM" id="MobiDB-lite"/>
    </source>
</evidence>
<reference evidence="3" key="1">
    <citation type="journal article" date="2019" name="Int. J. Syst. Evol. Microbiol.">
        <title>The Global Catalogue of Microorganisms (GCM) 10K type strain sequencing project: providing services to taxonomists for standard genome sequencing and annotation.</title>
        <authorList>
            <consortium name="The Broad Institute Genomics Platform"/>
            <consortium name="The Broad Institute Genome Sequencing Center for Infectious Disease"/>
            <person name="Wu L."/>
            <person name="Ma J."/>
        </authorList>
    </citation>
    <scope>NUCLEOTIDE SEQUENCE [LARGE SCALE GENOMIC DNA]</scope>
    <source>
        <strain evidence="3">CGMCC 4.7393</strain>
    </source>
</reference>
<dbReference type="Proteomes" id="UP001596405">
    <property type="component" value="Unassembled WGS sequence"/>
</dbReference>
<dbReference type="RefSeq" id="WP_161486716.1">
    <property type="nucleotide sequence ID" value="NZ_JBHSYQ010000003.1"/>
</dbReference>
<name>A0ABW2DJ70_9BACT</name>
<proteinExistence type="predicted"/>
<accession>A0ABW2DJ70</accession>
<feature type="compositionally biased region" description="Basic and acidic residues" evidence="1">
    <location>
        <begin position="31"/>
        <end position="47"/>
    </location>
</feature>
<feature type="compositionally biased region" description="Gly residues" evidence="1">
    <location>
        <begin position="1"/>
        <end position="11"/>
    </location>
</feature>
<feature type="region of interest" description="Disordered" evidence="1">
    <location>
        <begin position="1"/>
        <end position="47"/>
    </location>
</feature>